<comment type="caution">
    <text evidence="2">The sequence shown here is derived from an EMBL/GenBank/DDBJ whole genome shotgun (WGS) entry which is preliminary data.</text>
</comment>
<dbReference type="PANTHER" id="PTHR48090">
    <property type="entry name" value="UNDECAPRENYL-PHOSPHATE 4-DEOXY-4-FORMAMIDO-L-ARABINOSE TRANSFERASE-RELATED"/>
    <property type="match status" value="1"/>
</dbReference>
<name>A0A1G1VJS8_9BACT</name>
<evidence type="ECO:0000313" key="3">
    <source>
        <dbReference type="Proteomes" id="UP000177324"/>
    </source>
</evidence>
<feature type="domain" description="Glycosyltransferase 2-like" evidence="1">
    <location>
        <begin position="11"/>
        <end position="169"/>
    </location>
</feature>
<organism evidence="2 3">
    <name type="scientific">Candidatus Chisholmbacteria bacterium RIFCSPHIGHO2_01_FULL_48_12</name>
    <dbReference type="NCBI Taxonomy" id="1797589"/>
    <lineage>
        <taxon>Bacteria</taxon>
        <taxon>Candidatus Chisholmiibacteriota</taxon>
    </lineage>
</organism>
<dbReference type="EMBL" id="MHCH01000061">
    <property type="protein sequence ID" value="OGY15693.1"/>
    <property type="molecule type" value="Genomic_DNA"/>
</dbReference>
<dbReference type="Gene3D" id="3.90.550.10">
    <property type="entry name" value="Spore Coat Polysaccharide Biosynthesis Protein SpsA, Chain A"/>
    <property type="match status" value="1"/>
</dbReference>
<dbReference type="CDD" id="cd04179">
    <property type="entry name" value="DPM_DPG-synthase_like"/>
    <property type="match status" value="1"/>
</dbReference>
<dbReference type="InterPro" id="IPR050256">
    <property type="entry name" value="Glycosyltransferase_2"/>
</dbReference>
<dbReference type="SUPFAM" id="SSF53448">
    <property type="entry name" value="Nucleotide-diphospho-sugar transferases"/>
    <property type="match status" value="1"/>
</dbReference>
<dbReference type="PANTHER" id="PTHR48090:SF7">
    <property type="entry name" value="RFBJ PROTEIN"/>
    <property type="match status" value="1"/>
</dbReference>
<reference evidence="2 3" key="1">
    <citation type="journal article" date="2016" name="Nat. Commun.">
        <title>Thousands of microbial genomes shed light on interconnected biogeochemical processes in an aquifer system.</title>
        <authorList>
            <person name="Anantharaman K."/>
            <person name="Brown C.T."/>
            <person name="Hug L.A."/>
            <person name="Sharon I."/>
            <person name="Castelle C.J."/>
            <person name="Probst A.J."/>
            <person name="Thomas B.C."/>
            <person name="Singh A."/>
            <person name="Wilkins M.J."/>
            <person name="Karaoz U."/>
            <person name="Brodie E.L."/>
            <person name="Williams K.H."/>
            <person name="Hubbard S.S."/>
            <person name="Banfield J.F."/>
        </authorList>
    </citation>
    <scope>NUCLEOTIDE SEQUENCE [LARGE SCALE GENOMIC DNA]</scope>
</reference>
<dbReference type="Pfam" id="PF00535">
    <property type="entry name" value="Glycos_transf_2"/>
    <property type="match status" value="1"/>
</dbReference>
<accession>A0A1G1VJS8</accession>
<proteinExistence type="predicted"/>
<dbReference type="InterPro" id="IPR001173">
    <property type="entry name" value="Glyco_trans_2-like"/>
</dbReference>
<evidence type="ECO:0000259" key="1">
    <source>
        <dbReference type="Pfam" id="PF00535"/>
    </source>
</evidence>
<sequence>MSKLSKPKIVVIMPAYNAAKTVVDSYHQLPKNLIDQIILVDDASQDNTYQIAKKLPITVYRNPLNLGYGGNLKICLTQALKAGADIIIEFHPDNQYDPKNLPLFIDKALQGYDFALGSRFIHPKEALDNKMPLIKFIANRSMSFIDEFILGIELSEFHSGFRMYTKNMLTRVPYLKNSDDYLFSFEIIVQAVYWHLKIAEVPISCQYHPDMHTANLLKSTIYALGTFKILGQYLISKFFGFPLGCFKT</sequence>
<dbReference type="AlphaFoldDB" id="A0A1G1VJS8"/>
<dbReference type="InterPro" id="IPR029044">
    <property type="entry name" value="Nucleotide-diphossugar_trans"/>
</dbReference>
<evidence type="ECO:0000313" key="2">
    <source>
        <dbReference type="EMBL" id="OGY15693.1"/>
    </source>
</evidence>
<protein>
    <recommendedName>
        <fullName evidence="1">Glycosyltransferase 2-like domain-containing protein</fullName>
    </recommendedName>
</protein>
<gene>
    <name evidence="2" type="ORF">A2784_03260</name>
</gene>
<dbReference type="Proteomes" id="UP000177324">
    <property type="component" value="Unassembled WGS sequence"/>
</dbReference>
<dbReference type="STRING" id="1797589.A2784_03260"/>